<proteinExistence type="predicted"/>
<gene>
    <name evidence="1" type="ORF">H8709_04560</name>
</gene>
<keyword evidence="2" id="KW-1185">Reference proteome</keyword>
<name>A0A926EDF9_9FIRM</name>
<dbReference type="EMBL" id="JACRTC010000002">
    <property type="protein sequence ID" value="MBC8570096.1"/>
    <property type="molecule type" value="Genomic_DNA"/>
</dbReference>
<dbReference type="RefSeq" id="WP_262397187.1">
    <property type="nucleotide sequence ID" value="NZ_JACRTC010000002.1"/>
</dbReference>
<organism evidence="1 2">
    <name type="scientific">Zongyangia hominis</name>
    <dbReference type="NCBI Taxonomy" id="2763677"/>
    <lineage>
        <taxon>Bacteria</taxon>
        <taxon>Bacillati</taxon>
        <taxon>Bacillota</taxon>
        <taxon>Clostridia</taxon>
        <taxon>Eubacteriales</taxon>
        <taxon>Oscillospiraceae</taxon>
        <taxon>Zongyangia</taxon>
    </lineage>
</organism>
<evidence type="ECO:0000313" key="2">
    <source>
        <dbReference type="Proteomes" id="UP000660861"/>
    </source>
</evidence>
<dbReference type="Proteomes" id="UP000660861">
    <property type="component" value="Unassembled WGS sequence"/>
</dbReference>
<dbReference type="AlphaFoldDB" id="A0A926EDF9"/>
<evidence type="ECO:0000313" key="1">
    <source>
        <dbReference type="EMBL" id="MBC8570096.1"/>
    </source>
</evidence>
<accession>A0A926EDF9</accession>
<comment type="caution">
    <text evidence="1">The sequence shown here is derived from an EMBL/GenBank/DDBJ whole genome shotgun (WGS) entry which is preliminary data.</text>
</comment>
<protein>
    <submittedName>
        <fullName evidence="1">Uncharacterized protein</fullName>
    </submittedName>
</protein>
<sequence>MFTIVIVGKKSDKKTVRFLMHALSPKFSLLFLDGDKVTGDPGGHYDFLIYETEKLIPVDCENSLIIFKSHAAPVETHGPFDGCYAVVDSDDEDAASLVQKLGLMVITCGLSSKDTFTYSSFTSDSSVVCLQRSIPFCGRQIEPFELPTDMGNPFDRYLTLVVCCILALSGHTHFIEELT</sequence>
<reference evidence="1" key="1">
    <citation type="submission" date="2020-08" db="EMBL/GenBank/DDBJ databases">
        <title>Genome public.</title>
        <authorList>
            <person name="Liu C."/>
            <person name="Sun Q."/>
        </authorList>
    </citation>
    <scope>NUCLEOTIDE SEQUENCE</scope>
    <source>
        <strain evidence="1">NSJ-54</strain>
    </source>
</reference>